<dbReference type="OrthoDB" id="8537427at2"/>
<dbReference type="AlphaFoldDB" id="A0A553H1Q4"/>
<evidence type="ECO:0000313" key="1">
    <source>
        <dbReference type="EMBL" id="TRX75663.1"/>
    </source>
</evidence>
<evidence type="ECO:0000313" key="2">
    <source>
        <dbReference type="Proteomes" id="UP000315235"/>
    </source>
</evidence>
<reference evidence="1 2" key="1">
    <citation type="submission" date="2019-07" db="EMBL/GenBank/DDBJ databases">
        <title>Pseudomonas mangiferae sp. nov., isolated from bark of mango tree in Thailand.</title>
        <authorList>
            <person name="Srisuk N."/>
            <person name="Anurat P."/>
        </authorList>
    </citation>
    <scope>NUCLEOTIDE SEQUENCE [LARGE SCALE GENOMIC DNA]</scope>
    <source>
        <strain evidence="1 2">DMKU_BBB3-04</strain>
    </source>
</reference>
<dbReference type="EMBL" id="VJOY01000004">
    <property type="protein sequence ID" value="TRX75663.1"/>
    <property type="molecule type" value="Genomic_DNA"/>
</dbReference>
<dbReference type="RefSeq" id="WP_143487755.1">
    <property type="nucleotide sequence ID" value="NZ_VJOY01000004.1"/>
</dbReference>
<keyword evidence="2" id="KW-1185">Reference proteome</keyword>
<proteinExistence type="predicted"/>
<name>A0A553H1Q4_9PSED</name>
<dbReference type="Gene3D" id="3.40.30.10">
    <property type="entry name" value="Glutaredoxin"/>
    <property type="match status" value="1"/>
</dbReference>
<dbReference type="Proteomes" id="UP000315235">
    <property type="component" value="Unassembled WGS sequence"/>
</dbReference>
<comment type="caution">
    <text evidence="1">The sequence shown here is derived from an EMBL/GenBank/DDBJ whole genome shotgun (WGS) entry which is preliminary data.</text>
</comment>
<dbReference type="Pfam" id="PF05768">
    <property type="entry name" value="Glrx-like"/>
    <property type="match status" value="1"/>
</dbReference>
<accession>A0A553H1Q4</accession>
<dbReference type="InterPro" id="IPR008554">
    <property type="entry name" value="Glutaredoxin-like"/>
</dbReference>
<protein>
    <submittedName>
        <fullName evidence="1">Glutaredoxin family protein</fullName>
    </submittedName>
</protein>
<sequence>MLPECQLFGTLGCHLCEQAEAELMPLVSQGLQVEVVDIVERADWVDAYGTRIPVLRRADTDAVLDWPFDTARIAHFLC</sequence>
<dbReference type="SUPFAM" id="SSF52833">
    <property type="entry name" value="Thioredoxin-like"/>
    <property type="match status" value="1"/>
</dbReference>
<organism evidence="1 2">
    <name type="scientific">Pseudomonas mangiferae</name>
    <dbReference type="NCBI Taxonomy" id="2593654"/>
    <lineage>
        <taxon>Bacteria</taxon>
        <taxon>Pseudomonadati</taxon>
        <taxon>Pseudomonadota</taxon>
        <taxon>Gammaproteobacteria</taxon>
        <taxon>Pseudomonadales</taxon>
        <taxon>Pseudomonadaceae</taxon>
        <taxon>Pseudomonas</taxon>
    </lineage>
</organism>
<gene>
    <name evidence="1" type="ORF">FM069_07945</name>
</gene>
<dbReference type="InterPro" id="IPR036249">
    <property type="entry name" value="Thioredoxin-like_sf"/>
</dbReference>